<proteinExistence type="predicted"/>
<dbReference type="PANTHER" id="PTHR42733">
    <property type="entry name" value="DJ-1 PROTEIN"/>
    <property type="match status" value="1"/>
</dbReference>
<dbReference type="EMBL" id="RRYP01018181">
    <property type="protein sequence ID" value="TNV73747.1"/>
    <property type="molecule type" value="Genomic_DNA"/>
</dbReference>
<organism evidence="1 2">
    <name type="scientific">Halteria grandinella</name>
    <dbReference type="NCBI Taxonomy" id="5974"/>
    <lineage>
        <taxon>Eukaryota</taxon>
        <taxon>Sar</taxon>
        <taxon>Alveolata</taxon>
        <taxon>Ciliophora</taxon>
        <taxon>Intramacronucleata</taxon>
        <taxon>Spirotrichea</taxon>
        <taxon>Stichotrichia</taxon>
        <taxon>Sporadotrichida</taxon>
        <taxon>Halteriidae</taxon>
        <taxon>Halteria</taxon>
    </lineage>
</organism>
<evidence type="ECO:0000313" key="1">
    <source>
        <dbReference type="EMBL" id="TNV73747.1"/>
    </source>
</evidence>
<reference evidence="1" key="1">
    <citation type="submission" date="2019-06" db="EMBL/GenBank/DDBJ databases">
        <authorList>
            <person name="Zheng W."/>
        </authorList>
    </citation>
    <scope>NUCLEOTIDE SEQUENCE</scope>
    <source>
        <strain evidence="1">QDHG01</strain>
    </source>
</reference>
<dbReference type="AlphaFoldDB" id="A0A8J8NEH3"/>
<evidence type="ECO:0000313" key="2">
    <source>
        <dbReference type="Proteomes" id="UP000785679"/>
    </source>
</evidence>
<comment type="caution">
    <text evidence="1">The sequence shown here is derived from an EMBL/GenBank/DDBJ whole genome shotgun (WGS) entry which is preliminary data.</text>
</comment>
<name>A0A8J8NEH3_HALGN</name>
<accession>A0A8J8NEH3</accession>
<dbReference type="InterPro" id="IPR006286">
    <property type="entry name" value="C56_PfpI-like"/>
</dbReference>
<dbReference type="SUPFAM" id="SSF52317">
    <property type="entry name" value="Class I glutamine amidotransferase-like"/>
    <property type="match status" value="1"/>
</dbReference>
<dbReference type="OrthoDB" id="543156at2759"/>
<sequence length="86" mass="9591">MTKKILMIVGDFSETLEVWAPLFTLRTLGFEVDIGCPNKSKGETCTLAVHDYSPQFQTYTEKPAHLIYMTCTPSTTMPMVGASMTH</sequence>
<dbReference type="InterPro" id="IPR029062">
    <property type="entry name" value="Class_I_gatase-like"/>
</dbReference>
<gene>
    <name evidence="1" type="ORF">FGO68_gene14520</name>
</gene>
<dbReference type="PANTHER" id="PTHR42733:SF2">
    <property type="entry name" value="DJ-1_THIJ_PFPI FAMILY PROTEIN"/>
    <property type="match status" value="1"/>
</dbReference>
<protein>
    <submittedName>
        <fullName evidence="1">Uncharacterized protein</fullName>
    </submittedName>
</protein>
<keyword evidence="2" id="KW-1185">Reference proteome</keyword>
<dbReference type="Gene3D" id="3.40.50.880">
    <property type="match status" value="1"/>
</dbReference>
<dbReference type="Proteomes" id="UP000785679">
    <property type="component" value="Unassembled WGS sequence"/>
</dbReference>